<dbReference type="PANTHER" id="PTHR34761">
    <property type="entry name" value="NUCLEOLUS AND NEURAL PROGENITOR PROTEIN"/>
    <property type="match status" value="1"/>
</dbReference>
<evidence type="ECO:0000256" key="2">
    <source>
        <dbReference type="SAM" id="Phobius"/>
    </source>
</evidence>
<evidence type="ECO:0000313" key="4">
    <source>
        <dbReference type="EMBL" id="KAL0266606.1"/>
    </source>
</evidence>
<reference evidence="4" key="1">
    <citation type="journal article" date="2024" name="Gigascience">
        <title>Chromosome-level genome of the poultry shaft louse Menopon gallinae provides insight into the host-switching and adaptive evolution of parasitic lice.</title>
        <authorList>
            <person name="Xu Y."/>
            <person name="Ma L."/>
            <person name="Liu S."/>
            <person name="Liang Y."/>
            <person name="Liu Q."/>
            <person name="He Z."/>
            <person name="Tian L."/>
            <person name="Duan Y."/>
            <person name="Cai W."/>
            <person name="Li H."/>
            <person name="Song F."/>
        </authorList>
    </citation>
    <scope>NUCLEOTIDE SEQUENCE</scope>
    <source>
        <strain evidence="4">Cailab_2023a</strain>
    </source>
</reference>
<feature type="transmembrane region" description="Helical" evidence="2">
    <location>
        <begin position="128"/>
        <end position="147"/>
    </location>
</feature>
<protein>
    <recommendedName>
        <fullName evidence="3">Nucleolus and neural progenitor protein-like N-terminal domain-containing protein</fullName>
    </recommendedName>
</protein>
<evidence type="ECO:0000256" key="1">
    <source>
        <dbReference type="SAM" id="MobiDB-lite"/>
    </source>
</evidence>
<evidence type="ECO:0000259" key="3">
    <source>
        <dbReference type="Pfam" id="PF14780"/>
    </source>
</evidence>
<feature type="region of interest" description="Disordered" evidence="1">
    <location>
        <begin position="290"/>
        <end position="312"/>
    </location>
</feature>
<dbReference type="InterPro" id="IPR027951">
    <property type="entry name" value="Nepro_N"/>
</dbReference>
<gene>
    <name evidence="4" type="ORF">PYX00_009103</name>
</gene>
<dbReference type="AlphaFoldDB" id="A0AAW2HAK9"/>
<organism evidence="4">
    <name type="scientific">Menopon gallinae</name>
    <name type="common">poultry shaft louse</name>
    <dbReference type="NCBI Taxonomy" id="328185"/>
    <lineage>
        <taxon>Eukaryota</taxon>
        <taxon>Metazoa</taxon>
        <taxon>Ecdysozoa</taxon>
        <taxon>Arthropoda</taxon>
        <taxon>Hexapoda</taxon>
        <taxon>Insecta</taxon>
        <taxon>Pterygota</taxon>
        <taxon>Neoptera</taxon>
        <taxon>Paraneoptera</taxon>
        <taxon>Psocodea</taxon>
        <taxon>Troctomorpha</taxon>
        <taxon>Phthiraptera</taxon>
        <taxon>Amblycera</taxon>
        <taxon>Menoponidae</taxon>
        <taxon>Menopon</taxon>
    </lineage>
</organism>
<dbReference type="GO" id="GO:0045747">
    <property type="term" value="P:positive regulation of Notch signaling pathway"/>
    <property type="evidence" value="ECO:0007669"/>
    <property type="project" value="TreeGrafter"/>
</dbReference>
<dbReference type="InterPro" id="IPR052835">
    <property type="entry name" value="Nepro"/>
</dbReference>
<dbReference type="PANTHER" id="PTHR34761:SF1">
    <property type="entry name" value="NUCLEOLUS AND NEURAL PROGENITOR PROTEIN"/>
    <property type="match status" value="1"/>
</dbReference>
<dbReference type="GO" id="GO:0005634">
    <property type="term" value="C:nucleus"/>
    <property type="evidence" value="ECO:0007669"/>
    <property type="project" value="TreeGrafter"/>
</dbReference>
<feature type="transmembrane region" description="Helical" evidence="2">
    <location>
        <begin position="167"/>
        <end position="192"/>
    </location>
</feature>
<keyword evidence="2" id="KW-0812">Transmembrane</keyword>
<keyword evidence="2" id="KW-1133">Transmembrane helix</keyword>
<comment type="caution">
    <text evidence="4">The sequence shown here is derived from an EMBL/GenBank/DDBJ whole genome shotgun (WGS) entry which is preliminary data.</text>
</comment>
<accession>A0AAW2HAK9</accession>
<dbReference type="EMBL" id="JARGDH010000005">
    <property type="protein sequence ID" value="KAL0266606.1"/>
    <property type="molecule type" value="Genomic_DNA"/>
</dbReference>
<feature type="domain" description="Nucleolus and neural progenitor protein-like N-terminal" evidence="3">
    <location>
        <begin position="15"/>
        <end position="198"/>
    </location>
</feature>
<dbReference type="Pfam" id="PF14780">
    <property type="entry name" value="NEPRO_N"/>
    <property type="match status" value="1"/>
</dbReference>
<name>A0AAW2HAK9_9NEOP</name>
<sequence length="347" mass="40057">MMEGKGFNRNTADPWNDWKLLPPPICTVKTVLNHQEIKDMKNVLFSAISTFKELKLFDTEAAFLSRYLYKFKRLFRHDKGLKYMVQINQGLHRYLKLDLGKAMSSIKECFPAKIHDNNKNAYLPTRQMLKFVLLRILSVSKILVRIIELSKSAGSYFSGKIKLGWSWSYTVFAFGLIARIMVCATYVLMGAVEWYNCLRPIMYALDETIPYVPDSEFPKKLEDFIGPVKLKPSMKREDIDKIFEVIDLTGLSEDRNENDDDIIILDEIFNLVDFESGDADNDDDVIIEEPSKMKKPRKRGSEDDGVSVIYENTNASRSGKRVRALEDIGEVVAVRKKFKKKNKFRSS</sequence>
<keyword evidence="2" id="KW-0472">Membrane</keyword>
<proteinExistence type="predicted"/>